<comment type="similarity">
    <text evidence="2">Belongs to the FAD-binding monooxygenase family.</text>
</comment>
<dbReference type="InterPro" id="IPR036188">
    <property type="entry name" value="FAD/NAD-bd_sf"/>
</dbReference>
<dbReference type="EMBL" id="KN837275">
    <property type="protein sequence ID" value="KIJ29796.1"/>
    <property type="molecule type" value="Genomic_DNA"/>
</dbReference>
<evidence type="ECO:0000256" key="5">
    <source>
        <dbReference type="ARBA" id="ARBA00022857"/>
    </source>
</evidence>
<dbReference type="Proteomes" id="UP000054279">
    <property type="component" value="Unassembled WGS sequence"/>
</dbReference>
<keyword evidence="5" id="KW-0521">NADP</keyword>
<keyword evidence="7" id="KW-0503">Monooxygenase</keyword>
<accession>A0A0C9UWV4</accession>
<dbReference type="InterPro" id="IPR020946">
    <property type="entry name" value="Flavin_mOase-like"/>
</dbReference>
<evidence type="ECO:0000256" key="1">
    <source>
        <dbReference type="ARBA" id="ARBA00001974"/>
    </source>
</evidence>
<comment type="cofactor">
    <cofactor evidence="1">
        <name>FAD</name>
        <dbReference type="ChEBI" id="CHEBI:57692"/>
    </cofactor>
</comment>
<sequence length="542" mass="62019">MSTQPTDVIVVGAGFGGLYTIYLLRERGFNVKGFEEAPEIGGCWYWNAYPGARVDSDVPIYEYSKEELWKDWNWTEKFPGRQELRKYFEYVDGKLDVKRHIQFNSRVVDAEFDPSTDRWAVRTQDGNITYSRFMVFCTGFAAKPYIPSIKGLENFKGIWHHTARWPQEGVELKGKRVAVIGTGASGVQVIQECATEVAKLTVFQRTPNLALPMRQRKITEEFQSEQKSTYPEKYRRIKTTFAGFLYHTIPKNGADVSTEERTAAFEELWDEGGFRPWLGNYVDLFTSRITNEHFYDFWRDKVRQRISDPVKQELLAPTKPPHPFGTKRPCLEQEYFEMYNRSNVELVSLKENPIVEITEKAVRTSDGVEHEVDIIVVATGFDAVTGSLARINIKGTDCRSIEEKWAPGLKTYMGMTTANYPNMFFLYGPHGPTAFCNGPTCCEIQSEWIVNCITYLRDNNITRIEPSREAEEEWSNNVDKIFSGQLFSEAKSWYTGANIPGKKVQSLNFTGGLPAYVERISTVAKKGYEGFILSGKRTEFTA</sequence>
<dbReference type="HOGENOM" id="CLU_006937_8_0_1"/>
<gene>
    <name evidence="8" type="ORF">M422DRAFT_235129</name>
</gene>
<dbReference type="InterPro" id="IPR050775">
    <property type="entry name" value="FAD-binding_Monooxygenases"/>
</dbReference>
<dbReference type="OrthoDB" id="66881at2759"/>
<protein>
    <submittedName>
        <fullName evidence="8">Uncharacterized protein</fullName>
    </submittedName>
</protein>
<dbReference type="Pfam" id="PF00743">
    <property type="entry name" value="FMO-like"/>
    <property type="match status" value="1"/>
</dbReference>
<proteinExistence type="inferred from homology"/>
<dbReference type="SUPFAM" id="SSF51905">
    <property type="entry name" value="FAD/NAD(P)-binding domain"/>
    <property type="match status" value="2"/>
</dbReference>
<keyword evidence="9" id="KW-1185">Reference proteome</keyword>
<reference evidence="8 9" key="1">
    <citation type="submission" date="2014-06" db="EMBL/GenBank/DDBJ databases">
        <title>Evolutionary Origins and Diversification of the Mycorrhizal Mutualists.</title>
        <authorList>
            <consortium name="DOE Joint Genome Institute"/>
            <consortium name="Mycorrhizal Genomics Consortium"/>
            <person name="Kohler A."/>
            <person name="Kuo A."/>
            <person name="Nagy L.G."/>
            <person name="Floudas D."/>
            <person name="Copeland A."/>
            <person name="Barry K.W."/>
            <person name="Cichocki N."/>
            <person name="Veneault-Fourrey C."/>
            <person name="LaButti K."/>
            <person name="Lindquist E.A."/>
            <person name="Lipzen A."/>
            <person name="Lundell T."/>
            <person name="Morin E."/>
            <person name="Murat C."/>
            <person name="Riley R."/>
            <person name="Ohm R."/>
            <person name="Sun H."/>
            <person name="Tunlid A."/>
            <person name="Henrissat B."/>
            <person name="Grigoriev I.V."/>
            <person name="Hibbett D.S."/>
            <person name="Martin F."/>
        </authorList>
    </citation>
    <scope>NUCLEOTIDE SEQUENCE [LARGE SCALE GENOMIC DNA]</scope>
    <source>
        <strain evidence="8 9">SS14</strain>
    </source>
</reference>
<dbReference type="GO" id="GO:0004499">
    <property type="term" value="F:N,N-dimethylaniline monooxygenase activity"/>
    <property type="evidence" value="ECO:0007669"/>
    <property type="project" value="InterPro"/>
</dbReference>
<evidence type="ECO:0000256" key="4">
    <source>
        <dbReference type="ARBA" id="ARBA00022827"/>
    </source>
</evidence>
<keyword evidence="3" id="KW-0285">Flavoprotein</keyword>
<dbReference type="PANTHER" id="PTHR43098">
    <property type="entry name" value="L-ORNITHINE N(5)-MONOOXYGENASE-RELATED"/>
    <property type="match status" value="1"/>
</dbReference>
<evidence type="ECO:0000313" key="8">
    <source>
        <dbReference type="EMBL" id="KIJ29796.1"/>
    </source>
</evidence>
<evidence type="ECO:0000256" key="3">
    <source>
        <dbReference type="ARBA" id="ARBA00022630"/>
    </source>
</evidence>
<keyword evidence="4" id="KW-0274">FAD</keyword>
<dbReference type="GO" id="GO:0050661">
    <property type="term" value="F:NADP binding"/>
    <property type="evidence" value="ECO:0007669"/>
    <property type="project" value="InterPro"/>
</dbReference>
<name>A0A0C9UWV4_SPHS4</name>
<evidence type="ECO:0000256" key="6">
    <source>
        <dbReference type="ARBA" id="ARBA00023002"/>
    </source>
</evidence>
<keyword evidence="6" id="KW-0560">Oxidoreductase</keyword>
<dbReference type="GO" id="GO:0050660">
    <property type="term" value="F:flavin adenine dinucleotide binding"/>
    <property type="evidence" value="ECO:0007669"/>
    <property type="project" value="InterPro"/>
</dbReference>
<evidence type="ECO:0000256" key="7">
    <source>
        <dbReference type="ARBA" id="ARBA00023033"/>
    </source>
</evidence>
<evidence type="ECO:0000256" key="2">
    <source>
        <dbReference type="ARBA" id="ARBA00010139"/>
    </source>
</evidence>
<dbReference type="Gene3D" id="3.50.50.60">
    <property type="entry name" value="FAD/NAD(P)-binding domain"/>
    <property type="match status" value="2"/>
</dbReference>
<dbReference type="PANTHER" id="PTHR43098:SF3">
    <property type="entry name" value="L-ORNITHINE N(5)-MONOOXYGENASE-RELATED"/>
    <property type="match status" value="1"/>
</dbReference>
<evidence type="ECO:0000313" key="9">
    <source>
        <dbReference type="Proteomes" id="UP000054279"/>
    </source>
</evidence>
<organism evidence="8 9">
    <name type="scientific">Sphaerobolus stellatus (strain SS14)</name>
    <dbReference type="NCBI Taxonomy" id="990650"/>
    <lineage>
        <taxon>Eukaryota</taxon>
        <taxon>Fungi</taxon>
        <taxon>Dikarya</taxon>
        <taxon>Basidiomycota</taxon>
        <taxon>Agaricomycotina</taxon>
        <taxon>Agaricomycetes</taxon>
        <taxon>Phallomycetidae</taxon>
        <taxon>Geastrales</taxon>
        <taxon>Sphaerobolaceae</taxon>
        <taxon>Sphaerobolus</taxon>
    </lineage>
</organism>
<dbReference type="AlphaFoldDB" id="A0A0C9UWV4"/>